<dbReference type="SUPFAM" id="SSF48403">
    <property type="entry name" value="Ankyrin repeat"/>
    <property type="match status" value="1"/>
</dbReference>
<dbReference type="InterPro" id="IPR003593">
    <property type="entry name" value="AAA+_ATPase"/>
</dbReference>
<evidence type="ECO:0000259" key="4">
    <source>
        <dbReference type="SMART" id="SM00382"/>
    </source>
</evidence>
<evidence type="ECO:0000256" key="2">
    <source>
        <dbReference type="ARBA" id="ARBA00022840"/>
    </source>
</evidence>
<dbReference type="Pfam" id="PF12796">
    <property type="entry name" value="Ank_2"/>
    <property type="match status" value="1"/>
</dbReference>
<feature type="domain" description="AAA+ ATPase" evidence="4">
    <location>
        <begin position="261"/>
        <end position="409"/>
    </location>
</feature>
<dbReference type="PRINTS" id="PR00300">
    <property type="entry name" value="CLPPROTEASEA"/>
</dbReference>
<dbReference type="PROSITE" id="PS50088">
    <property type="entry name" value="ANK_REPEAT"/>
    <property type="match status" value="2"/>
</dbReference>
<accession>A0A8I6S7I7</accession>
<dbReference type="GO" id="GO:0034605">
    <property type="term" value="P:cellular response to heat"/>
    <property type="evidence" value="ECO:0007669"/>
    <property type="project" value="TreeGrafter"/>
</dbReference>
<dbReference type="InterPro" id="IPR027417">
    <property type="entry name" value="P-loop_NTPase"/>
</dbReference>
<dbReference type="InterPro" id="IPR002110">
    <property type="entry name" value="Ankyrin_rpt"/>
</dbReference>
<dbReference type="PROSITE" id="PS50297">
    <property type="entry name" value="ANK_REP_REGION"/>
    <property type="match status" value="2"/>
</dbReference>
<protein>
    <recommendedName>
        <fullName evidence="4">AAA+ ATPase domain-containing protein</fullName>
    </recommendedName>
</protein>
<dbReference type="Gene3D" id="1.25.40.20">
    <property type="entry name" value="Ankyrin repeat-containing domain"/>
    <property type="match status" value="1"/>
</dbReference>
<dbReference type="Pfam" id="PF10431">
    <property type="entry name" value="ClpB_D2-small"/>
    <property type="match status" value="1"/>
</dbReference>
<dbReference type="InterPro" id="IPR001270">
    <property type="entry name" value="ClpA/B"/>
</dbReference>
<dbReference type="PANTHER" id="PTHR11638">
    <property type="entry name" value="ATP-DEPENDENT CLP PROTEASE"/>
    <property type="match status" value="1"/>
</dbReference>
<keyword evidence="2" id="KW-0067">ATP-binding</keyword>
<dbReference type="Pfam" id="PF07724">
    <property type="entry name" value="AAA_2"/>
    <property type="match status" value="1"/>
</dbReference>
<keyword evidence="6" id="KW-1185">Reference proteome</keyword>
<keyword evidence="1" id="KW-0547">Nucleotide-binding</keyword>
<dbReference type="AlphaFoldDB" id="A0A8I6S7I7"/>
<dbReference type="InterPro" id="IPR036770">
    <property type="entry name" value="Ankyrin_rpt-contain_sf"/>
</dbReference>
<dbReference type="SMART" id="SM00248">
    <property type="entry name" value="ANK"/>
    <property type="match status" value="2"/>
</dbReference>
<organism evidence="5 6">
    <name type="scientific">Cimex lectularius</name>
    <name type="common">Bed bug</name>
    <name type="synonym">Acanthia lectularia</name>
    <dbReference type="NCBI Taxonomy" id="79782"/>
    <lineage>
        <taxon>Eukaryota</taxon>
        <taxon>Metazoa</taxon>
        <taxon>Ecdysozoa</taxon>
        <taxon>Arthropoda</taxon>
        <taxon>Hexapoda</taxon>
        <taxon>Insecta</taxon>
        <taxon>Pterygota</taxon>
        <taxon>Neoptera</taxon>
        <taxon>Paraneoptera</taxon>
        <taxon>Hemiptera</taxon>
        <taxon>Heteroptera</taxon>
        <taxon>Panheteroptera</taxon>
        <taxon>Cimicomorpha</taxon>
        <taxon>Cimicidae</taxon>
        <taxon>Cimex</taxon>
    </lineage>
</organism>
<dbReference type="GO" id="GO:0005739">
    <property type="term" value="C:mitochondrion"/>
    <property type="evidence" value="ECO:0007669"/>
    <property type="project" value="TreeGrafter"/>
</dbReference>
<dbReference type="Gene3D" id="1.10.8.60">
    <property type="match status" value="1"/>
</dbReference>
<dbReference type="CDD" id="cd19499">
    <property type="entry name" value="RecA-like_ClpB_Hsp104-like"/>
    <property type="match status" value="1"/>
</dbReference>
<dbReference type="RefSeq" id="XP_014259270.1">
    <property type="nucleotide sequence ID" value="XM_014403784.2"/>
</dbReference>
<dbReference type="InterPro" id="IPR019489">
    <property type="entry name" value="Clp_ATPase_C"/>
</dbReference>
<keyword evidence="3" id="KW-0040">ANK repeat</keyword>
<dbReference type="InterPro" id="IPR003959">
    <property type="entry name" value="ATPase_AAA_core"/>
</dbReference>
<dbReference type="EnsemblMetazoa" id="XM_014403784.2">
    <property type="protein sequence ID" value="XP_014259270.1"/>
    <property type="gene ID" value="LOC106672393"/>
</dbReference>
<reference evidence="5" key="1">
    <citation type="submission" date="2022-01" db="UniProtKB">
        <authorList>
            <consortium name="EnsemblMetazoa"/>
        </authorList>
    </citation>
    <scope>IDENTIFICATION</scope>
</reference>
<proteinExistence type="predicted"/>
<dbReference type="Pfam" id="PF00023">
    <property type="entry name" value="Ank"/>
    <property type="match status" value="1"/>
</dbReference>
<evidence type="ECO:0000313" key="6">
    <source>
        <dbReference type="Proteomes" id="UP000494040"/>
    </source>
</evidence>
<dbReference type="Proteomes" id="UP000494040">
    <property type="component" value="Unassembled WGS sequence"/>
</dbReference>
<evidence type="ECO:0000256" key="1">
    <source>
        <dbReference type="ARBA" id="ARBA00022741"/>
    </source>
</evidence>
<dbReference type="GO" id="GO:0005524">
    <property type="term" value="F:ATP binding"/>
    <property type="evidence" value="ECO:0007669"/>
    <property type="project" value="UniProtKB-KW"/>
</dbReference>
<dbReference type="InterPro" id="IPR050130">
    <property type="entry name" value="ClpA_ClpB"/>
</dbReference>
<name>A0A8I6S7I7_CIMLE</name>
<dbReference type="SMART" id="SM00382">
    <property type="entry name" value="AAA"/>
    <property type="match status" value="1"/>
</dbReference>
<sequence>MSVLLRSRLKNLVSAKWPVKKSRLRSQLPSALPRLAAGLCLRRAPVFLTAFASGGLALAVANCTASRDQKYKDARFFKLIKAGNTEELRRFLAEYSFDVNKRHFLGWTGLQVAVVNGHHEIVKLLLDAGADPNLGDEYVNSYRTATQKGIQTLDGFTALHYAVLMDDMESINLLLQNGANPMIEASGHLPSSLAKSDEIKQYLQVESEKYEEVLKKKEAEERRKFPLEQRLKKYIVGQEGAISLVASAIRRKENGWADDEHPLVFLFLGSSGIGKTELAKQVATYIHKDKKNAFIRLDMSEYQEKHEVAKLIGAPPGYVGHDAGGQLTKQLKQCPNAVVLFDEVDKAHPDVLTTLLQLFDEGRLTDGKGKTIECKDAIFVMTSNLASEEIAAFSLEIRADSLKNMKNNADIEPEHVTITKDFKESIVRPILKKHFKRDEFLGRINEIVYFLPFSNSELNKLVSKELKYWAEKAKIKHKIDLFWEAGVETVLASGYNIHYGARSIKYEVQRKVVSQLAAAQEAGIIQPGSVVKLFVFWPSEGCDPVIKMKLNKDGKGFVDCDLKLIQTNYITHF</sequence>
<dbReference type="SUPFAM" id="SSF52540">
    <property type="entry name" value="P-loop containing nucleoside triphosphate hydrolases"/>
    <property type="match status" value="1"/>
</dbReference>
<evidence type="ECO:0000256" key="3">
    <source>
        <dbReference type="PROSITE-ProRule" id="PRU00023"/>
    </source>
</evidence>
<evidence type="ECO:0000313" key="5">
    <source>
        <dbReference type="EnsemblMetazoa" id="XP_014259270.1"/>
    </source>
</evidence>
<dbReference type="GO" id="GO:0016887">
    <property type="term" value="F:ATP hydrolysis activity"/>
    <property type="evidence" value="ECO:0007669"/>
    <property type="project" value="InterPro"/>
</dbReference>
<dbReference type="GeneID" id="106672393"/>
<feature type="repeat" description="ANK" evidence="3">
    <location>
        <begin position="105"/>
        <end position="137"/>
    </location>
</feature>
<dbReference type="OrthoDB" id="47330at2759"/>
<dbReference type="PANTHER" id="PTHR11638:SF93">
    <property type="entry name" value="MITOCHONDRIAL DISAGGREGASE"/>
    <property type="match status" value="1"/>
</dbReference>
<dbReference type="Gene3D" id="3.40.50.300">
    <property type="entry name" value="P-loop containing nucleotide triphosphate hydrolases"/>
    <property type="match status" value="1"/>
</dbReference>
<feature type="repeat" description="ANK" evidence="3">
    <location>
        <begin position="154"/>
        <end position="186"/>
    </location>
</feature>